<evidence type="ECO:0000313" key="3">
    <source>
        <dbReference type="Proteomes" id="UP000799118"/>
    </source>
</evidence>
<feature type="compositionally biased region" description="Low complexity" evidence="1">
    <location>
        <begin position="10"/>
        <end position="22"/>
    </location>
</feature>
<keyword evidence="3" id="KW-1185">Reference proteome</keyword>
<protein>
    <submittedName>
        <fullName evidence="2">Uncharacterized protein</fullName>
    </submittedName>
</protein>
<feature type="region of interest" description="Disordered" evidence="1">
    <location>
        <begin position="200"/>
        <end position="220"/>
    </location>
</feature>
<accession>A0A6A4HF80</accession>
<dbReference type="OrthoDB" id="3217075at2759"/>
<dbReference type="AlphaFoldDB" id="A0A6A4HF80"/>
<reference evidence="2" key="1">
    <citation type="journal article" date="2019" name="Environ. Microbiol.">
        <title>Fungal ecological strategies reflected in gene transcription - a case study of two litter decomposers.</title>
        <authorList>
            <person name="Barbi F."/>
            <person name="Kohler A."/>
            <person name="Barry K."/>
            <person name="Baskaran P."/>
            <person name="Daum C."/>
            <person name="Fauchery L."/>
            <person name="Ihrmark K."/>
            <person name="Kuo A."/>
            <person name="LaButti K."/>
            <person name="Lipzen A."/>
            <person name="Morin E."/>
            <person name="Grigoriev I.V."/>
            <person name="Henrissat B."/>
            <person name="Lindahl B."/>
            <person name="Martin F."/>
        </authorList>
    </citation>
    <scope>NUCLEOTIDE SEQUENCE</scope>
    <source>
        <strain evidence="2">JB14</strain>
    </source>
</reference>
<sequence>MLPPITTLVEPSSAEASESPESITLDVQQKADDTSLLESPSLVHSLGMLEALFEFYHHERRWILQQREAVLDDPDLSSGSESGEENVPSSSTLPYKDEVIKSEPPSFSLPCIAESSKSRLSSSTLRFSRWPWSSARSFERGLGEPRLIAPPAGQRLQENSVVKFGEAPGSVPILDMFENMMEARLESCQRIDKLIRRAHRKADDDYGAVSRSAGRRMTRD</sequence>
<evidence type="ECO:0000313" key="2">
    <source>
        <dbReference type="EMBL" id="KAE9397152.1"/>
    </source>
</evidence>
<evidence type="ECO:0000256" key="1">
    <source>
        <dbReference type="SAM" id="MobiDB-lite"/>
    </source>
</evidence>
<dbReference type="Proteomes" id="UP000799118">
    <property type="component" value="Unassembled WGS sequence"/>
</dbReference>
<proteinExistence type="predicted"/>
<feature type="compositionally biased region" description="Polar residues" evidence="1">
    <location>
        <begin position="77"/>
        <end position="93"/>
    </location>
</feature>
<gene>
    <name evidence="2" type="ORF">BT96DRAFT_921725</name>
</gene>
<feature type="region of interest" description="Disordered" evidence="1">
    <location>
        <begin position="73"/>
        <end position="96"/>
    </location>
</feature>
<dbReference type="EMBL" id="ML769502">
    <property type="protein sequence ID" value="KAE9397152.1"/>
    <property type="molecule type" value="Genomic_DNA"/>
</dbReference>
<organism evidence="2 3">
    <name type="scientific">Gymnopus androsaceus JB14</name>
    <dbReference type="NCBI Taxonomy" id="1447944"/>
    <lineage>
        <taxon>Eukaryota</taxon>
        <taxon>Fungi</taxon>
        <taxon>Dikarya</taxon>
        <taxon>Basidiomycota</taxon>
        <taxon>Agaricomycotina</taxon>
        <taxon>Agaricomycetes</taxon>
        <taxon>Agaricomycetidae</taxon>
        <taxon>Agaricales</taxon>
        <taxon>Marasmiineae</taxon>
        <taxon>Omphalotaceae</taxon>
        <taxon>Gymnopus</taxon>
    </lineage>
</organism>
<feature type="region of interest" description="Disordered" evidence="1">
    <location>
        <begin position="1"/>
        <end position="23"/>
    </location>
</feature>
<name>A0A6A4HF80_9AGAR</name>